<dbReference type="PANTHER" id="PTHR46889">
    <property type="entry name" value="TRANSPOSASE INSF FOR INSERTION SEQUENCE IS3B-RELATED"/>
    <property type="match status" value="1"/>
</dbReference>
<dbReference type="SUPFAM" id="SSF53098">
    <property type="entry name" value="Ribonuclease H-like"/>
    <property type="match status" value="1"/>
</dbReference>
<dbReference type="NCBIfam" id="NF033516">
    <property type="entry name" value="transpos_IS3"/>
    <property type="match status" value="1"/>
</dbReference>
<dbReference type="InterPro" id="IPR012337">
    <property type="entry name" value="RNaseH-like_sf"/>
</dbReference>
<dbReference type="InterPro" id="IPR001584">
    <property type="entry name" value="Integrase_cat-core"/>
</dbReference>
<dbReference type="InterPro" id="IPR036397">
    <property type="entry name" value="RNaseH_sf"/>
</dbReference>
<reference evidence="2" key="1">
    <citation type="submission" date="2020-02" db="EMBL/GenBank/DDBJ databases">
        <authorList>
            <person name="Meier V. D."/>
        </authorList>
    </citation>
    <scope>NUCLEOTIDE SEQUENCE</scope>
    <source>
        <strain evidence="2">AVDCRST_MAG64</strain>
    </source>
</reference>
<dbReference type="PANTHER" id="PTHR46889:SF4">
    <property type="entry name" value="TRANSPOSASE INSO FOR INSERTION SEQUENCE ELEMENT IS911B-RELATED"/>
    <property type="match status" value="1"/>
</dbReference>
<dbReference type="Pfam" id="PF13333">
    <property type="entry name" value="rve_2"/>
    <property type="match status" value="1"/>
</dbReference>
<dbReference type="InterPro" id="IPR025948">
    <property type="entry name" value="HTH-like_dom"/>
</dbReference>
<dbReference type="Pfam" id="PF13276">
    <property type="entry name" value="HTH_21"/>
    <property type="match status" value="1"/>
</dbReference>
<evidence type="ECO:0000313" key="2">
    <source>
        <dbReference type="EMBL" id="CAA9408631.1"/>
    </source>
</evidence>
<evidence type="ECO:0000259" key="1">
    <source>
        <dbReference type="PROSITE" id="PS50994"/>
    </source>
</evidence>
<dbReference type="PROSITE" id="PS50994">
    <property type="entry name" value="INTEGRASE"/>
    <property type="match status" value="1"/>
</dbReference>
<dbReference type="AlphaFoldDB" id="A0A6J4PEG5"/>
<dbReference type="Pfam" id="PF00665">
    <property type="entry name" value="rve"/>
    <property type="match status" value="1"/>
</dbReference>
<dbReference type="GO" id="GO:0015074">
    <property type="term" value="P:DNA integration"/>
    <property type="evidence" value="ECO:0007669"/>
    <property type="project" value="InterPro"/>
</dbReference>
<protein>
    <submittedName>
        <fullName evidence="2">Mobile element protein</fullName>
    </submittedName>
</protein>
<dbReference type="InterPro" id="IPR048020">
    <property type="entry name" value="Transpos_IS3"/>
</dbReference>
<organism evidence="2">
    <name type="scientific">uncultured Phycisphaerae bacterium</name>
    <dbReference type="NCBI Taxonomy" id="904963"/>
    <lineage>
        <taxon>Bacteria</taxon>
        <taxon>Pseudomonadati</taxon>
        <taxon>Planctomycetota</taxon>
        <taxon>Phycisphaerae</taxon>
        <taxon>environmental samples</taxon>
    </lineage>
</organism>
<sequence>MKFAFIRAHLAGAYPLDACCDVLDVSRSGYYAWRDRPEGARATRRAALAAKARAVHEANRRVYGSPRVHAALAASGERVCENTVAKVMREQRIRARTARKYVPRTTDSAHEQPVAANVLGRQFDAALPDRKWAADITYVPTDQGWLYLAGVIDLCSRKVVGWSMAEHLRTDLVADALRMALARRSPGAGSLLHHSDRGVQYASDGYQHLLAAHGIACSMSGKGDCWDNAVMESFWGTLKAELVNHEHYATREEARASIFEYIEVFYNRHRLHSSLGYVSPEQFEASLN</sequence>
<accession>A0A6J4PEG5</accession>
<gene>
    <name evidence="2" type="ORF">AVDCRST_MAG64-2236</name>
</gene>
<dbReference type="Gene3D" id="3.30.420.10">
    <property type="entry name" value="Ribonuclease H-like superfamily/Ribonuclease H"/>
    <property type="match status" value="1"/>
</dbReference>
<proteinExistence type="predicted"/>
<dbReference type="GO" id="GO:0003676">
    <property type="term" value="F:nucleic acid binding"/>
    <property type="evidence" value="ECO:0007669"/>
    <property type="project" value="InterPro"/>
</dbReference>
<dbReference type="EMBL" id="CADCUQ010000485">
    <property type="protein sequence ID" value="CAA9408631.1"/>
    <property type="molecule type" value="Genomic_DNA"/>
</dbReference>
<feature type="domain" description="Integrase catalytic" evidence="1">
    <location>
        <begin position="124"/>
        <end position="287"/>
    </location>
</feature>
<dbReference type="InterPro" id="IPR050900">
    <property type="entry name" value="Transposase_IS3/IS150/IS904"/>
</dbReference>
<name>A0A6J4PEG5_9BACT</name>